<name>A0ABT1JHE3_ACTCY</name>
<protein>
    <submittedName>
        <fullName evidence="9">PurR-regulated permease PerM</fullName>
    </submittedName>
</protein>
<reference evidence="9 10" key="1">
    <citation type="submission" date="2022-06" db="EMBL/GenBank/DDBJ databases">
        <title>Genomic Encyclopedia of Type Strains, Phase I: the one thousand microbial genomes (KMG-I) project.</title>
        <authorList>
            <person name="Kyrpides N."/>
        </authorList>
    </citation>
    <scope>NUCLEOTIDE SEQUENCE [LARGE SCALE GENOMIC DNA]</scope>
    <source>
        <strain evidence="9 10">DSM 43889</strain>
    </source>
</reference>
<evidence type="ECO:0000256" key="2">
    <source>
        <dbReference type="ARBA" id="ARBA00009773"/>
    </source>
</evidence>
<feature type="transmembrane region" description="Helical" evidence="8">
    <location>
        <begin position="262"/>
        <end position="278"/>
    </location>
</feature>
<dbReference type="PANTHER" id="PTHR21716:SF53">
    <property type="entry name" value="PERMEASE PERM-RELATED"/>
    <property type="match status" value="1"/>
</dbReference>
<evidence type="ECO:0000256" key="5">
    <source>
        <dbReference type="ARBA" id="ARBA00022692"/>
    </source>
</evidence>
<evidence type="ECO:0000256" key="6">
    <source>
        <dbReference type="ARBA" id="ARBA00022989"/>
    </source>
</evidence>
<sequence length="355" mass="36291">MTAALSWRLLVIAGAGYLVLHLVAALSTVVVPTALAVLLSALLAPVVGWLVRHRVARGLATAIAILGGLAVLTLLLTFVIGALVSGAGELAGQLADAVGSVETWLVEGPLPLGDDVVSDLSDRLSRWLSEHQARLASWAVTVAGGVGAVLTGAVLTLFVLVFFLRDGERIWRFVLLAVPARYRPRTDDAGRQAFRQLGRYIRATAAVSLIDAVGIGLGLLVLGVPLALPLSMLVFVGGFVPLIGAFLSGAVAVLVALASNGLLTAVLVLGVVLAVQQLEGNVLQPLLMGRMVRLHPLAVALAIAVGVIQAGVIGALLAVPLLTTLRTMVVVLARSAAEPPGPVASGGGTTEGEAP</sequence>
<feature type="transmembrane region" description="Helical" evidence="8">
    <location>
        <begin position="200"/>
        <end position="224"/>
    </location>
</feature>
<comment type="subcellular location">
    <subcellularLocation>
        <location evidence="1">Cell membrane</location>
        <topology evidence="1">Multi-pass membrane protein</topology>
    </subcellularLocation>
</comment>
<keyword evidence="10" id="KW-1185">Reference proteome</keyword>
<keyword evidence="3" id="KW-0813">Transport</keyword>
<comment type="caution">
    <text evidence="9">The sequence shown here is derived from an EMBL/GenBank/DDBJ whole genome shotgun (WGS) entry which is preliminary data.</text>
</comment>
<evidence type="ECO:0000256" key="1">
    <source>
        <dbReference type="ARBA" id="ARBA00004651"/>
    </source>
</evidence>
<accession>A0ABT1JHE3</accession>
<feature type="transmembrane region" description="Helical" evidence="8">
    <location>
        <begin position="35"/>
        <end position="51"/>
    </location>
</feature>
<proteinExistence type="inferred from homology"/>
<keyword evidence="5 8" id="KW-0812">Transmembrane</keyword>
<feature type="transmembrane region" description="Helical" evidence="8">
    <location>
        <begin position="230"/>
        <end position="255"/>
    </location>
</feature>
<evidence type="ECO:0000256" key="7">
    <source>
        <dbReference type="ARBA" id="ARBA00023136"/>
    </source>
</evidence>
<evidence type="ECO:0000256" key="3">
    <source>
        <dbReference type="ARBA" id="ARBA00022448"/>
    </source>
</evidence>
<keyword evidence="6 8" id="KW-1133">Transmembrane helix</keyword>
<feature type="transmembrane region" description="Helical" evidence="8">
    <location>
        <begin position="298"/>
        <end position="319"/>
    </location>
</feature>
<feature type="transmembrane region" description="Helical" evidence="8">
    <location>
        <begin position="135"/>
        <end position="164"/>
    </location>
</feature>
<organism evidence="9 10">
    <name type="scientific">Actinoalloteichus caeruleus DSM 43889</name>
    <dbReference type="NCBI Taxonomy" id="1120930"/>
    <lineage>
        <taxon>Bacteria</taxon>
        <taxon>Bacillati</taxon>
        <taxon>Actinomycetota</taxon>
        <taxon>Actinomycetes</taxon>
        <taxon>Pseudonocardiales</taxon>
        <taxon>Pseudonocardiaceae</taxon>
        <taxon>Actinoalloteichus</taxon>
        <taxon>Actinoalloteichus cyanogriseus</taxon>
    </lineage>
</organism>
<comment type="similarity">
    <text evidence="2">Belongs to the autoinducer-2 exporter (AI-2E) (TC 2.A.86) family.</text>
</comment>
<evidence type="ECO:0000313" key="9">
    <source>
        <dbReference type="EMBL" id="MCP2331699.1"/>
    </source>
</evidence>
<keyword evidence="7 8" id="KW-0472">Membrane</keyword>
<evidence type="ECO:0000256" key="4">
    <source>
        <dbReference type="ARBA" id="ARBA00022475"/>
    </source>
</evidence>
<feature type="transmembrane region" description="Helical" evidence="8">
    <location>
        <begin position="63"/>
        <end position="84"/>
    </location>
</feature>
<dbReference type="Proteomes" id="UP000791080">
    <property type="component" value="Unassembled WGS sequence"/>
</dbReference>
<keyword evidence="4" id="KW-1003">Cell membrane</keyword>
<evidence type="ECO:0000313" key="10">
    <source>
        <dbReference type="Proteomes" id="UP000791080"/>
    </source>
</evidence>
<dbReference type="InterPro" id="IPR002549">
    <property type="entry name" value="AI-2E-like"/>
</dbReference>
<dbReference type="PANTHER" id="PTHR21716">
    <property type="entry name" value="TRANSMEMBRANE PROTEIN"/>
    <property type="match status" value="1"/>
</dbReference>
<dbReference type="Pfam" id="PF01594">
    <property type="entry name" value="AI-2E_transport"/>
    <property type="match status" value="1"/>
</dbReference>
<gene>
    <name evidence="9" type="ORF">G443_001969</name>
</gene>
<dbReference type="EMBL" id="AUBJ02000001">
    <property type="protein sequence ID" value="MCP2331699.1"/>
    <property type="molecule type" value="Genomic_DNA"/>
</dbReference>
<evidence type="ECO:0000256" key="8">
    <source>
        <dbReference type="SAM" id="Phobius"/>
    </source>
</evidence>